<sequence>MKQRPLIQHVISSLHVGGAERMLVKLCGATRERFRHHIVTLIAGGALADDARAAGAKVEELGGTRSWRTLSTLSDLKSSVVRARSSVVLSWMYHANILSTLALAGMRERPPLLWNIRHTPSRLRDETLLTGAALLAGIPLQRSAARIIYNAERSAEWHERIGFDASRRVFIPNGFDLHLFQPDAQARVRFRAEHGIPPDAPLLGRVARSHPMKDDATLLAAFARVRQAYPEARLVLVGQGMDTENEELTAAAAMAGVADAILLLGRRADVHRITPAFDVALSSSSRGEAFPNVVGEAMACGVPMVTTDVGDAAAILDDPERVAPPGNAELLAVAVARLLDAGPEARARIGKRDRDLASIRYSLEAVAERYMALWNEVVLAPH</sequence>
<dbReference type="Pfam" id="PF13692">
    <property type="entry name" value="Glyco_trans_1_4"/>
    <property type="match status" value="1"/>
</dbReference>
<dbReference type="PANTHER" id="PTHR12526">
    <property type="entry name" value="GLYCOSYLTRANSFERASE"/>
    <property type="match status" value="1"/>
</dbReference>
<feature type="domain" description="Glycosyltransferase subfamily 4-like N-terminal" evidence="1">
    <location>
        <begin position="16"/>
        <end position="178"/>
    </location>
</feature>
<name>A0A2T1HQ13_9HYPH</name>
<gene>
    <name evidence="2" type="ORF">SLNSH_17430</name>
</gene>
<evidence type="ECO:0000259" key="1">
    <source>
        <dbReference type="Pfam" id="PF13439"/>
    </source>
</evidence>
<comment type="caution">
    <text evidence="2">The sequence shown here is derived from an EMBL/GenBank/DDBJ whole genome shotgun (WGS) entry which is preliminary data.</text>
</comment>
<dbReference type="Gene3D" id="3.40.50.2000">
    <property type="entry name" value="Glycogen Phosphorylase B"/>
    <property type="match status" value="2"/>
</dbReference>
<evidence type="ECO:0000313" key="2">
    <source>
        <dbReference type="EMBL" id="PSC03726.1"/>
    </source>
</evidence>
<dbReference type="Pfam" id="PF13439">
    <property type="entry name" value="Glyco_transf_4"/>
    <property type="match status" value="1"/>
</dbReference>
<accession>A0A2T1HQ13</accession>
<dbReference type="InterPro" id="IPR028098">
    <property type="entry name" value="Glyco_trans_4-like_N"/>
</dbReference>
<dbReference type="RefSeq" id="WP_106338295.1">
    <property type="nucleotide sequence ID" value="NZ_PVZS01000021.1"/>
</dbReference>
<evidence type="ECO:0000313" key="3">
    <source>
        <dbReference type="Proteomes" id="UP000239772"/>
    </source>
</evidence>
<keyword evidence="3" id="KW-1185">Reference proteome</keyword>
<organism evidence="2 3">
    <name type="scientific">Alsobacter soli</name>
    <dbReference type="NCBI Taxonomy" id="2109933"/>
    <lineage>
        <taxon>Bacteria</taxon>
        <taxon>Pseudomonadati</taxon>
        <taxon>Pseudomonadota</taxon>
        <taxon>Alphaproteobacteria</taxon>
        <taxon>Hyphomicrobiales</taxon>
        <taxon>Alsobacteraceae</taxon>
        <taxon>Alsobacter</taxon>
    </lineage>
</organism>
<reference evidence="3" key="1">
    <citation type="submission" date="2018-03" db="EMBL/GenBank/DDBJ databases">
        <authorList>
            <person name="Sun L."/>
            <person name="Liu H."/>
            <person name="Chen W."/>
            <person name="Huang K."/>
            <person name="Liu W."/>
            <person name="Gao X."/>
        </authorList>
    </citation>
    <scope>NUCLEOTIDE SEQUENCE [LARGE SCALE GENOMIC DNA]</scope>
    <source>
        <strain evidence="3">SH9</strain>
    </source>
</reference>
<dbReference type="SUPFAM" id="SSF53756">
    <property type="entry name" value="UDP-Glycosyltransferase/glycogen phosphorylase"/>
    <property type="match status" value="1"/>
</dbReference>
<dbReference type="Proteomes" id="UP000239772">
    <property type="component" value="Unassembled WGS sequence"/>
</dbReference>
<dbReference type="EMBL" id="PVZS01000021">
    <property type="protein sequence ID" value="PSC03726.1"/>
    <property type="molecule type" value="Genomic_DNA"/>
</dbReference>
<protein>
    <recommendedName>
        <fullName evidence="1">Glycosyltransferase subfamily 4-like N-terminal domain-containing protein</fullName>
    </recommendedName>
</protein>
<dbReference type="OrthoDB" id="9781738at2"/>
<proteinExistence type="predicted"/>
<dbReference type="GO" id="GO:0016757">
    <property type="term" value="F:glycosyltransferase activity"/>
    <property type="evidence" value="ECO:0007669"/>
    <property type="project" value="UniProtKB-ARBA"/>
</dbReference>
<dbReference type="AlphaFoldDB" id="A0A2T1HQ13"/>